<keyword evidence="1" id="KW-0472">Membrane</keyword>
<feature type="transmembrane region" description="Helical" evidence="1">
    <location>
        <begin position="32"/>
        <end position="51"/>
    </location>
</feature>
<evidence type="ECO:0008006" key="4">
    <source>
        <dbReference type="Google" id="ProtNLM"/>
    </source>
</evidence>
<sequence length="60" mass="7085">MKKWLKAGLVWGMMMFVIMTFIYPYFNNEEITTKSIVIGFILWTIGGVLFGRTLKNNYKE</sequence>
<keyword evidence="1" id="KW-0812">Transmembrane</keyword>
<dbReference type="AlphaFoldDB" id="A0A4R2P1J6"/>
<gene>
    <name evidence="2" type="ORF">EV195_101739</name>
</gene>
<proteinExistence type="predicted"/>
<dbReference type="Proteomes" id="UP000294564">
    <property type="component" value="Unassembled WGS sequence"/>
</dbReference>
<feature type="transmembrane region" description="Helical" evidence="1">
    <location>
        <begin position="7"/>
        <end position="26"/>
    </location>
</feature>
<comment type="caution">
    <text evidence="2">The sequence shown here is derived from an EMBL/GenBank/DDBJ whole genome shotgun (WGS) entry which is preliminary data.</text>
</comment>
<evidence type="ECO:0000313" key="2">
    <source>
        <dbReference type="EMBL" id="TCP28559.1"/>
    </source>
</evidence>
<reference evidence="2 3" key="1">
    <citation type="submission" date="2019-03" db="EMBL/GenBank/DDBJ databases">
        <title>Genomic Encyclopedia of Type Strains, Phase IV (KMG-IV): sequencing the most valuable type-strain genomes for metagenomic binning, comparative biology and taxonomic classification.</title>
        <authorList>
            <person name="Goeker M."/>
        </authorList>
    </citation>
    <scope>NUCLEOTIDE SEQUENCE [LARGE SCALE GENOMIC DNA]</scope>
    <source>
        <strain evidence="2 3">DSM 14836</strain>
    </source>
</reference>
<evidence type="ECO:0000313" key="3">
    <source>
        <dbReference type="Proteomes" id="UP000294564"/>
    </source>
</evidence>
<keyword evidence="3" id="KW-1185">Reference proteome</keyword>
<evidence type="ECO:0000256" key="1">
    <source>
        <dbReference type="SAM" id="Phobius"/>
    </source>
</evidence>
<dbReference type="EMBL" id="SLXM01000001">
    <property type="protein sequence ID" value="TCP28559.1"/>
    <property type="molecule type" value="Genomic_DNA"/>
</dbReference>
<organism evidence="2 3">
    <name type="scientific">Tenacibaculum skagerrakense</name>
    <dbReference type="NCBI Taxonomy" id="186571"/>
    <lineage>
        <taxon>Bacteria</taxon>
        <taxon>Pseudomonadati</taxon>
        <taxon>Bacteroidota</taxon>
        <taxon>Flavobacteriia</taxon>
        <taxon>Flavobacteriales</taxon>
        <taxon>Flavobacteriaceae</taxon>
        <taxon>Tenacibaculum</taxon>
    </lineage>
</organism>
<keyword evidence="1" id="KW-1133">Transmembrane helix</keyword>
<protein>
    <recommendedName>
        <fullName evidence="4">Group-specific protein</fullName>
    </recommendedName>
</protein>
<dbReference type="RefSeq" id="WP_132793021.1">
    <property type="nucleotide sequence ID" value="NZ_SLXM01000001.1"/>
</dbReference>
<dbReference type="OrthoDB" id="1116391at2"/>
<accession>A0A4R2P1J6</accession>
<name>A0A4R2P1J6_9FLAO</name>